<dbReference type="eggNOG" id="ENOG502QWDY">
    <property type="taxonomic scope" value="Eukaryota"/>
</dbReference>
<dbReference type="FunFam" id="1.10.510.10:FF:000625">
    <property type="entry name" value="Cysteine-rich receptor-like protein kinase 6"/>
    <property type="match status" value="1"/>
</dbReference>
<dbReference type="SMR" id="A0A1D5UYP0"/>
<dbReference type="Gramene" id="TraesLDM2D03G01089190.1">
    <property type="protein sequence ID" value="TraesLDM2D03G01089190.1"/>
    <property type="gene ID" value="TraesLDM2D03G01089190"/>
</dbReference>
<reference evidence="7" key="2">
    <citation type="submission" date="2018-10" db="UniProtKB">
        <authorList>
            <consortium name="EnsemblPlants"/>
        </authorList>
    </citation>
    <scope>IDENTIFICATION</scope>
</reference>
<evidence type="ECO:0000313" key="7">
    <source>
        <dbReference type="EnsemblPlants" id="TraesCS2D02G019600.2"/>
    </source>
</evidence>
<dbReference type="Gramene" id="TraesPARA_EIv1.0_0628230.10">
    <property type="protein sequence ID" value="TraesPARA_EIv1.0_0628230.10.CDS"/>
    <property type="gene ID" value="TraesPARA_EIv1.0_0628230"/>
</dbReference>
<dbReference type="InterPro" id="IPR000719">
    <property type="entry name" value="Prot_kinase_dom"/>
</dbReference>
<sequence length="630" mass="72470">MDDLSAVPRVMSFQLLNEITKNFSADMKIGTGSFGNVYKGQHTDGEWIAVKLLHNYIPGLEDEQFEKEYHNLANLQHKNIVRLVGYSHETRREFLPYNGDLVLADITQRALCFEYMQNGSLEKFLTDESKERDWRTRYAIIKGICQGLKYLHEELQTPMYHLDLKPANVLLDENMVPKIADFGLSRLFRGEQSKFTKSDIGTRGYLPPEYIDACIISIKFDIFSLGVVIIKIMAGPTEHFRSAEMSPQEFIEIVHAYWKTKLQTTLVHALEPYSKQVKRCIEIALNCVDADRHKRPSIGEIINVLNETEIAIQVLGASMNHTGSSMNKINSDREREFLRYAKETLYYVHRGQGNTSFEINSDQEREFLRDAKETLDYVHRGQGNTSFEDFRQTHIAELEEQERKGLSTAVNLFGEVVDNYKLDQMPGYKGKPKKREDRAREALNLMCEDRKDVMACRYLCPKVIIQVYWPRATQCFIYNATGDTLYHVGNHDWSGHILNSRGYPERIGNGQWAAFVHCQGSFSGSMASVIYRGKNKDGGDQHYLVSWNNPIRYTFGFNKAYCGIGPVDYFHTRWDHTLDNLSNSDNYSYAKSDGCEIDSKIGKRDAPFFIAKITSLVGHLQHCARIYMDK</sequence>
<dbReference type="RefSeq" id="XP_044329713.1">
    <property type="nucleotide sequence ID" value="XM_044473778.1"/>
</dbReference>
<dbReference type="Gramene" id="TraesPARA_EIv1.0_0628230.8">
    <property type="protein sequence ID" value="TraesPARA_EIv1.0_0628230.8.CDS"/>
    <property type="gene ID" value="TraesPARA_EIv1.0_0628230"/>
</dbReference>
<dbReference type="Gramene" id="TraesSYM2D03G01102010.2">
    <property type="protein sequence ID" value="TraesSYM2D03G01102010.2"/>
    <property type="gene ID" value="TraesSYM2D03G01102010"/>
</dbReference>
<dbReference type="Gramene" id="TraesPARA_EIv1.0_0628230.5">
    <property type="protein sequence ID" value="TraesPARA_EIv1.0_0628230.5.CDS"/>
    <property type="gene ID" value="TraesPARA_EIv1.0_0628230"/>
</dbReference>
<dbReference type="EnsemblPlants" id="TraesCS2D02G019600.2">
    <property type="protein sequence ID" value="TraesCS2D02G019600.2"/>
    <property type="gene ID" value="TraesCS2D02G019600"/>
</dbReference>
<dbReference type="SMART" id="SM00220">
    <property type="entry name" value="S_TKc"/>
    <property type="match status" value="1"/>
</dbReference>
<dbReference type="Proteomes" id="UP000019116">
    <property type="component" value="Chromosome 2D"/>
</dbReference>
<dbReference type="Gramene" id="TraesSYM2D03G01102010.5">
    <property type="protein sequence ID" value="TraesSYM2D03G01102010.5"/>
    <property type="gene ID" value="TraesSYM2D03G01102010"/>
</dbReference>
<dbReference type="Gramene" id="TraesSYM2D03G01102010.3">
    <property type="protein sequence ID" value="TraesSYM2D03G01102010.3"/>
    <property type="gene ID" value="TraesSYM2D03G01102010"/>
</dbReference>
<evidence type="ECO:0000256" key="1">
    <source>
        <dbReference type="ARBA" id="ARBA00022679"/>
    </source>
</evidence>
<dbReference type="Gramene" id="TraesSYM2D03G01102010.6">
    <property type="protein sequence ID" value="TraesSYM2D03G01102010.6"/>
    <property type="gene ID" value="TraesSYM2D03G01102010"/>
</dbReference>
<dbReference type="Pfam" id="PF21230">
    <property type="entry name" value="Nakanori"/>
    <property type="match status" value="1"/>
</dbReference>
<dbReference type="RefSeq" id="XP_044329714.1">
    <property type="nucleotide sequence ID" value="XM_044473779.1"/>
</dbReference>
<evidence type="ECO:0000259" key="6">
    <source>
        <dbReference type="PROSITE" id="PS50011"/>
    </source>
</evidence>
<dbReference type="PANTHER" id="PTHR45707">
    <property type="entry name" value="C2 CALCIUM/LIPID-BINDING PLANT PHOSPHORIBOSYLTRANSFERASE FAMILY PROTEIN"/>
    <property type="match status" value="1"/>
</dbReference>
<evidence type="ECO:0000256" key="3">
    <source>
        <dbReference type="ARBA" id="ARBA00022777"/>
    </source>
</evidence>
<dbReference type="Gramene" id="TraesPARA_EIv1.0_0628230.1">
    <property type="protein sequence ID" value="TraesPARA_EIv1.0_0628230.1.CDS"/>
    <property type="gene ID" value="TraesPARA_EIv1.0_0628230"/>
</dbReference>
<dbReference type="SUPFAM" id="SSF56112">
    <property type="entry name" value="Protein kinase-like (PK-like)"/>
    <property type="match status" value="1"/>
</dbReference>
<keyword evidence="8" id="KW-1185">Reference proteome</keyword>
<evidence type="ECO:0000256" key="5">
    <source>
        <dbReference type="PROSITE-ProRule" id="PRU10141"/>
    </source>
</evidence>
<dbReference type="Gramene" id="TraesPARA_EIv1.0_0628230.9">
    <property type="protein sequence ID" value="TraesPARA_EIv1.0_0628230.9.CDS"/>
    <property type="gene ID" value="TraesPARA_EIv1.0_0628230"/>
</dbReference>
<dbReference type="Gramene" id="TraesSYM2D03G01102010.1">
    <property type="protein sequence ID" value="TraesSYM2D03G01102010.1"/>
    <property type="gene ID" value="TraesSYM2D03G01102010"/>
</dbReference>
<dbReference type="Gramene" id="TraesJAG2D03G01091190.1">
    <property type="protein sequence ID" value="TraesJAG2D03G01091190.1"/>
    <property type="gene ID" value="TraesJAG2D03G01091190"/>
</dbReference>
<organism evidence="7">
    <name type="scientific">Triticum aestivum</name>
    <name type="common">Wheat</name>
    <dbReference type="NCBI Taxonomy" id="4565"/>
    <lineage>
        <taxon>Eukaryota</taxon>
        <taxon>Viridiplantae</taxon>
        <taxon>Streptophyta</taxon>
        <taxon>Embryophyta</taxon>
        <taxon>Tracheophyta</taxon>
        <taxon>Spermatophyta</taxon>
        <taxon>Magnoliopsida</taxon>
        <taxon>Liliopsida</taxon>
        <taxon>Poales</taxon>
        <taxon>Poaceae</taxon>
        <taxon>BOP clade</taxon>
        <taxon>Pooideae</taxon>
        <taxon>Triticodae</taxon>
        <taxon>Triticeae</taxon>
        <taxon>Triticinae</taxon>
        <taxon>Triticum</taxon>
    </lineage>
</organism>
<dbReference type="Gramene" id="TraesSTA2D03G01076110.2">
    <property type="protein sequence ID" value="TraesSTA2D03G01076110.2"/>
    <property type="gene ID" value="TraesSTA2D03G01076110"/>
</dbReference>
<dbReference type="InterPro" id="IPR011009">
    <property type="entry name" value="Kinase-like_dom_sf"/>
</dbReference>
<dbReference type="Gene3D" id="1.10.510.10">
    <property type="entry name" value="Transferase(Phosphotransferase) domain 1"/>
    <property type="match status" value="1"/>
</dbReference>
<dbReference type="RefSeq" id="XP_044329711.1">
    <property type="nucleotide sequence ID" value="XM_044473776.1"/>
</dbReference>
<dbReference type="Gramene" id="TraesSTA2D03G01076110.1">
    <property type="protein sequence ID" value="TraesSTA2D03G01076110.1"/>
    <property type="gene ID" value="TraesSTA2D03G01076110"/>
</dbReference>
<dbReference type="Gramene" id="TraesPARA_EIv1.0_0628230.12">
    <property type="protein sequence ID" value="TraesPARA_EIv1.0_0628230.12.CDS"/>
    <property type="gene ID" value="TraesPARA_EIv1.0_0628230"/>
</dbReference>
<dbReference type="Gramene" id="TraesPARA_EIv1.0_0628230.7">
    <property type="protein sequence ID" value="TraesPARA_EIv1.0_0628230.7.CDS"/>
    <property type="gene ID" value="TraesPARA_EIv1.0_0628230"/>
</dbReference>
<dbReference type="InterPro" id="IPR049065">
    <property type="entry name" value="Nakanori"/>
</dbReference>
<dbReference type="RefSeq" id="XP_044329712.1">
    <property type="nucleotide sequence ID" value="XM_044473777.1"/>
</dbReference>
<evidence type="ECO:0000256" key="2">
    <source>
        <dbReference type="ARBA" id="ARBA00022741"/>
    </source>
</evidence>
<dbReference type="AlphaFoldDB" id="A0A1D5UYP0"/>
<dbReference type="Gramene" id="TraesPARA_EIv1.0_0628230.3">
    <property type="protein sequence ID" value="TraesPARA_EIv1.0_0628230.3.CDS"/>
    <property type="gene ID" value="TraesPARA_EIv1.0_0628230"/>
</dbReference>
<dbReference type="PROSITE" id="PS50011">
    <property type="entry name" value="PROTEIN_KINASE_DOM"/>
    <property type="match status" value="1"/>
</dbReference>
<dbReference type="PANTHER" id="PTHR45707:SF76">
    <property type="entry name" value="PROTEIN KINASE DOMAIN-CONTAINING PROTEIN"/>
    <property type="match status" value="1"/>
</dbReference>
<protein>
    <recommendedName>
        <fullName evidence="6">Protein kinase domain-containing protein</fullName>
    </recommendedName>
</protein>
<dbReference type="Pfam" id="PF00069">
    <property type="entry name" value="Pkinase"/>
    <property type="match status" value="1"/>
</dbReference>
<dbReference type="GO" id="GO:0005524">
    <property type="term" value="F:ATP binding"/>
    <property type="evidence" value="ECO:0007669"/>
    <property type="project" value="UniProtKB-UniRule"/>
</dbReference>
<dbReference type="Gramene" id="TraesPARA_EIv1.0_0628230.2">
    <property type="protein sequence ID" value="TraesPARA_EIv1.0_0628230.2.CDS"/>
    <property type="gene ID" value="TraesPARA_EIv1.0_0628230"/>
</dbReference>
<dbReference type="Gramene" id="TraesPARA_EIv1.0_0628230.6">
    <property type="protein sequence ID" value="TraesPARA_EIv1.0_0628230.6.CDS"/>
    <property type="gene ID" value="TraesPARA_EIv1.0_0628230"/>
</dbReference>
<dbReference type="PROSITE" id="PS00107">
    <property type="entry name" value="PROTEIN_KINASE_ATP"/>
    <property type="match status" value="1"/>
</dbReference>
<keyword evidence="2 5" id="KW-0547">Nucleotide-binding</keyword>
<accession>A0A1D5UYP0</accession>
<dbReference type="Gramene" id="TraesSTA2D03G01076110.4">
    <property type="protein sequence ID" value="TraesSTA2D03G01076110.4"/>
    <property type="gene ID" value="TraesSTA2D03G01076110"/>
</dbReference>
<keyword evidence="4 5" id="KW-0067">ATP-binding</keyword>
<dbReference type="ExpressionAtlas" id="A0A1D5UYP0">
    <property type="expression patterns" value="baseline and differential"/>
</dbReference>
<evidence type="ECO:0000313" key="8">
    <source>
        <dbReference type="Proteomes" id="UP000019116"/>
    </source>
</evidence>
<dbReference type="Gramene" id="TraesPARA_EIv1.0_0628230.11">
    <property type="protein sequence ID" value="TraesPARA_EIv1.0_0628230.11.CDS"/>
    <property type="gene ID" value="TraesPARA_EIv1.0_0628230"/>
</dbReference>
<keyword evidence="3" id="KW-0418">Kinase</keyword>
<dbReference type="GeneID" id="123051031"/>
<dbReference type="Gramene" id="TraesPARA_EIv1.0_0628230.4">
    <property type="protein sequence ID" value="TraesPARA_EIv1.0_0628230.4.CDS"/>
    <property type="gene ID" value="TraesPARA_EIv1.0_0628230"/>
</dbReference>
<dbReference type="PROSITE" id="PS00108">
    <property type="entry name" value="PROTEIN_KINASE_ST"/>
    <property type="match status" value="1"/>
</dbReference>
<dbReference type="Gene3D" id="3.30.200.20">
    <property type="entry name" value="Phosphorylase Kinase, domain 1"/>
    <property type="match status" value="1"/>
</dbReference>
<dbReference type="GO" id="GO:0004672">
    <property type="term" value="F:protein kinase activity"/>
    <property type="evidence" value="ECO:0007669"/>
    <property type="project" value="InterPro"/>
</dbReference>
<gene>
    <name evidence="7" type="primary">LOC123051031</name>
</gene>
<keyword evidence="1" id="KW-0808">Transferase</keyword>
<proteinExistence type="predicted"/>
<dbReference type="Gramene" id="TraesKAR2D01G0008870.1">
    <property type="protein sequence ID" value="cds.TraesKAR2D01G0008870.1"/>
    <property type="gene ID" value="TraesKAR2D01G0008870"/>
</dbReference>
<dbReference type="Gramene" id="TraesCS2D03G0038500.2">
    <property type="protein sequence ID" value="TraesCS2D03G0038500.2.CDS"/>
    <property type="gene ID" value="TraesCS2D03G0038500"/>
</dbReference>
<dbReference type="Gramene" id="TraesNOR2D03G01103100.1">
    <property type="protein sequence ID" value="TraesNOR2D03G01103100.1"/>
    <property type="gene ID" value="TraesNOR2D03G01103100"/>
</dbReference>
<feature type="domain" description="Protein kinase" evidence="6">
    <location>
        <begin position="23"/>
        <end position="310"/>
    </location>
</feature>
<dbReference type="Gramene" id="TraesARI2D03G01103350.3">
    <property type="protein sequence ID" value="TraesARI2D03G01103350.3"/>
    <property type="gene ID" value="TraesARI2D03G01103350"/>
</dbReference>
<dbReference type="RefSeq" id="XP_044329710.1">
    <property type="nucleotide sequence ID" value="XM_044473775.1"/>
</dbReference>
<dbReference type="InterPro" id="IPR008271">
    <property type="entry name" value="Ser/Thr_kinase_AS"/>
</dbReference>
<dbReference type="Gramene" id="TraesARI2D03G01103350.4">
    <property type="protein sequence ID" value="TraesARI2D03G01103350.4"/>
    <property type="gene ID" value="TraesARI2D03G01103350"/>
</dbReference>
<evidence type="ECO:0000256" key="4">
    <source>
        <dbReference type="ARBA" id="ARBA00022840"/>
    </source>
</evidence>
<dbReference type="Gramene" id="TraesSTA2D03G01076110.3">
    <property type="protein sequence ID" value="TraesSTA2D03G01076110.3"/>
    <property type="gene ID" value="TraesSTA2D03G01076110"/>
</dbReference>
<name>A0A1D5UYP0_WHEAT</name>
<dbReference type="InterPro" id="IPR017441">
    <property type="entry name" value="Protein_kinase_ATP_BS"/>
</dbReference>
<dbReference type="Gramene" id="TraesARI2D03G01103350.1">
    <property type="protein sequence ID" value="TraesARI2D03G01103350.1"/>
    <property type="gene ID" value="TraesARI2D03G01103350"/>
</dbReference>
<dbReference type="OrthoDB" id="5986190at2759"/>
<dbReference type="Gene3D" id="2.60.270.50">
    <property type="match status" value="1"/>
</dbReference>
<feature type="binding site" evidence="5">
    <location>
        <position position="51"/>
    </location>
    <ligand>
        <name>ATP</name>
        <dbReference type="ChEBI" id="CHEBI:30616"/>
    </ligand>
</feature>
<dbReference type="Gramene" id="TraesCS2D02G019600.2">
    <property type="protein sequence ID" value="TraesCS2D02G019600.2"/>
    <property type="gene ID" value="TraesCS2D02G019600"/>
</dbReference>
<reference evidence="7" key="1">
    <citation type="submission" date="2018-08" db="EMBL/GenBank/DDBJ databases">
        <authorList>
            <person name="Rossello M."/>
        </authorList>
    </citation>
    <scope>NUCLEOTIDE SEQUENCE [LARGE SCALE GENOMIC DNA]</scope>
    <source>
        <strain evidence="7">cv. Chinese Spring</strain>
    </source>
</reference>
<dbReference type="Gramene" id="TraesSYM2D03G01102010.4">
    <property type="protein sequence ID" value="TraesSYM2D03G01102010.4"/>
    <property type="gene ID" value="TraesSYM2D03G01102010"/>
</dbReference>